<evidence type="ECO:0000313" key="7">
    <source>
        <dbReference type="Proteomes" id="UP000231070"/>
    </source>
</evidence>
<evidence type="ECO:0000256" key="3">
    <source>
        <dbReference type="ARBA" id="ARBA00022777"/>
    </source>
</evidence>
<feature type="domain" description="Carbohydrate kinase FGGY N-terminal" evidence="4">
    <location>
        <begin position="5"/>
        <end position="242"/>
    </location>
</feature>
<proteinExistence type="inferred from homology"/>
<keyword evidence="7" id="KW-1185">Reference proteome</keyword>
<dbReference type="AlphaFoldDB" id="A0A2G9X4G8"/>
<feature type="domain" description="Carbohydrate kinase FGGY C-terminal" evidence="5">
    <location>
        <begin position="334"/>
        <end position="425"/>
    </location>
</feature>
<dbReference type="GO" id="GO:0016301">
    <property type="term" value="F:kinase activity"/>
    <property type="evidence" value="ECO:0007669"/>
    <property type="project" value="UniProtKB-KW"/>
</dbReference>
<comment type="similarity">
    <text evidence="1">Belongs to the FGGY kinase family.</text>
</comment>
<dbReference type="InterPro" id="IPR000577">
    <property type="entry name" value="Carb_kinase_FGGY"/>
</dbReference>
<dbReference type="SUPFAM" id="SSF53067">
    <property type="entry name" value="Actin-like ATPase domain"/>
    <property type="match status" value="2"/>
</dbReference>
<accession>A0A2G9X4G8</accession>
<dbReference type="PANTHER" id="PTHR43095">
    <property type="entry name" value="SUGAR KINASE"/>
    <property type="match status" value="1"/>
</dbReference>
<reference evidence="6 7" key="1">
    <citation type="submission" date="2017-08" db="EMBL/GenBank/DDBJ databases">
        <title>Pleomorphomonas carboxidotrophicus sp. nov., a new mesophilic hydrogenogenic carboxidotroph.</title>
        <authorList>
            <person name="Esquivel-Elizondo S."/>
            <person name="Krajmalnik-Brown R."/>
            <person name="Maldonado J."/>
        </authorList>
    </citation>
    <scope>NUCLEOTIDE SEQUENCE [LARGE SCALE GENOMIC DNA]</scope>
    <source>
        <strain evidence="6 7">SVCO-16</strain>
    </source>
</reference>
<gene>
    <name evidence="6" type="ORF">CJ014_04025</name>
</gene>
<dbReference type="PIRSF" id="PIRSF000538">
    <property type="entry name" value="GlpK"/>
    <property type="match status" value="1"/>
</dbReference>
<evidence type="ECO:0000256" key="1">
    <source>
        <dbReference type="ARBA" id="ARBA00009156"/>
    </source>
</evidence>
<dbReference type="InterPro" id="IPR018485">
    <property type="entry name" value="FGGY_C"/>
</dbReference>
<dbReference type="Pfam" id="PF00370">
    <property type="entry name" value="FGGY_N"/>
    <property type="match status" value="1"/>
</dbReference>
<dbReference type="Gene3D" id="3.30.420.40">
    <property type="match status" value="2"/>
</dbReference>
<dbReference type="InterPro" id="IPR018484">
    <property type="entry name" value="FGGY_N"/>
</dbReference>
<keyword evidence="3" id="KW-0418">Kinase</keyword>
<dbReference type="InterPro" id="IPR043129">
    <property type="entry name" value="ATPase_NBD"/>
</dbReference>
<evidence type="ECO:0000259" key="4">
    <source>
        <dbReference type="Pfam" id="PF00370"/>
    </source>
</evidence>
<dbReference type="EMBL" id="NQVN01000001">
    <property type="protein sequence ID" value="PIP01251.1"/>
    <property type="molecule type" value="Genomic_DNA"/>
</dbReference>
<comment type="caution">
    <text evidence="6">The sequence shown here is derived from an EMBL/GenBank/DDBJ whole genome shotgun (WGS) entry which is preliminary data.</text>
</comment>
<dbReference type="RefSeq" id="WP_100079189.1">
    <property type="nucleotide sequence ID" value="NZ_NQVN01000001.1"/>
</dbReference>
<evidence type="ECO:0008006" key="8">
    <source>
        <dbReference type="Google" id="ProtNLM"/>
    </source>
</evidence>
<dbReference type="Pfam" id="PF02782">
    <property type="entry name" value="FGGY_C"/>
    <property type="match status" value="1"/>
</dbReference>
<keyword evidence="2" id="KW-0808">Transferase</keyword>
<evidence type="ECO:0000259" key="5">
    <source>
        <dbReference type="Pfam" id="PF02782"/>
    </source>
</evidence>
<dbReference type="GO" id="GO:0005975">
    <property type="term" value="P:carbohydrate metabolic process"/>
    <property type="evidence" value="ECO:0007669"/>
    <property type="project" value="InterPro"/>
</dbReference>
<name>A0A2G9X4G8_9HYPH</name>
<dbReference type="InterPro" id="IPR050406">
    <property type="entry name" value="FGGY_Carb_Kinase"/>
</dbReference>
<dbReference type="OrthoDB" id="9805576at2"/>
<evidence type="ECO:0000256" key="2">
    <source>
        <dbReference type="ARBA" id="ARBA00022679"/>
    </source>
</evidence>
<sequence length="441" mass="45793">MSGLYCGVDIGSTNIKVVLVDEVAGVIARRRRPTPRLGQDTAGARAGEAEPLVLLKAIEDMIIDAWRQAADGLPIAAIAAAGVGEDGCLVDAALRPLSTVIPWFDDRAAAEADELAAAHDCVDVTGLAFEPTRTSAKWLWIARHRPVPAVAGWIALTDFPAAWWSGRAFLSETLAARTACYDISARAFRDDLLAAARAPTLPPVLPAGATVGPMRPGRLTQAGAATTATRLVAGGHDHPVAASVAHRLHPDAIVDSLGTAELVYGETDRPVPPRPGIVRSVSVLPGREARFKVFELAAALAPLRLPTPSGDLLSDLLAAAEIPAEATPSVDDPADHAAVAAILAQANESDARRIAAALLVACARITAGIFDDLTASGVGDGPLFATGGWSRSDALMRLRAGILGRPIHRIDEPELAALGAALIAGARPDLAHVLKISRIDA</sequence>
<protein>
    <recommendedName>
        <fullName evidence="8">Carbohydrate kinase FGGY N-terminal domain-containing protein</fullName>
    </recommendedName>
</protein>
<dbReference type="PANTHER" id="PTHR43095:SF5">
    <property type="entry name" value="XYLULOSE KINASE"/>
    <property type="match status" value="1"/>
</dbReference>
<dbReference type="Proteomes" id="UP000231070">
    <property type="component" value="Unassembled WGS sequence"/>
</dbReference>
<evidence type="ECO:0000313" key="6">
    <source>
        <dbReference type="EMBL" id="PIP01251.1"/>
    </source>
</evidence>
<organism evidence="6 7">
    <name type="scientific">Pleomorphomonas carboxyditropha</name>
    <dbReference type="NCBI Taxonomy" id="2023338"/>
    <lineage>
        <taxon>Bacteria</taxon>
        <taxon>Pseudomonadati</taxon>
        <taxon>Pseudomonadota</taxon>
        <taxon>Alphaproteobacteria</taxon>
        <taxon>Hyphomicrobiales</taxon>
        <taxon>Pleomorphomonadaceae</taxon>
        <taxon>Pleomorphomonas</taxon>
    </lineage>
</organism>